<dbReference type="Proteomes" id="UP000463951">
    <property type="component" value="Chromosome"/>
</dbReference>
<dbReference type="EMBL" id="AP019620">
    <property type="protein sequence ID" value="BBJ37829.1"/>
    <property type="molecule type" value="Genomic_DNA"/>
</dbReference>
<name>A0A499UL36_9ACTN</name>
<protein>
    <submittedName>
        <fullName evidence="1">Uncharacterized protein</fullName>
    </submittedName>
</protein>
<organism evidence="1 2">
    <name type="scientific">Streptomyces antimycoticus</name>
    <dbReference type="NCBI Taxonomy" id="68175"/>
    <lineage>
        <taxon>Bacteria</taxon>
        <taxon>Bacillati</taxon>
        <taxon>Actinomycetota</taxon>
        <taxon>Actinomycetes</taxon>
        <taxon>Kitasatosporales</taxon>
        <taxon>Streptomycetaceae</taxon>
        <taxon>Streptomyces</taxon>
        <taxon>Streptomyces violaceusniger group</taxon>
    </lineage>
</organism>
<reference evidence="1 2" key="1">
    <citation type="journal article" date="2020" name="Int. J. Syst. Evol. Microbiol.">
        <title>Reclassification of Streptomyces castelarensis and Streptomyces sporoclivatus as later heterotypic synonyms of Streptomyces antimycoticus.</title>
        <authorList>
            <person name="Komaki H."/>
            <person name="Tamura T."/>
        </authorList>
    </citation>
    <scope>NUCLEOTIDE SEQUENCE [LARGE SCALE GENOMIC DNA]</scope>
    <source>
        <strain evidence="1 2">NBRC 100767</strain>
    </source>
</reference>
<sequence length="84" mass="9186">MAKFAAAERAAAAAGWRYVVVTGWRRHVAVGLHTLSARRRPVVDRLGLHGELLELAAERLRRFGDLVEATSLPAVARAHAVHLL</sequence>
<gene>
    <name evidence="1" type="ORF">SSPO_005470</name>
</gene>
<evidence type="ECO:0000313" key="2">
    <source>
        <dbReference type="Proteomes" id="UP000463951"/>
    </source>
</evidence>
<dbReference type="AlphaFoldDB" id="A0A499UL36"/>
<evidence type="ECO:0000313" key="1">
    <source>
        <dbReference type="EMBL" id="BBJ37829.1"/>
    </source>
</evidence>
<proteinExistence type="predicted"/>
<accession>A0A499UL36</accession>